<protein>
    <submittedName>
        <fullName evidence="3">Tymo-45kd-70kd multi-domain protein</fullName>
    </submittedName>
</protein>
<dbReference type="OrthoDB" id="5413589at2759"/>
<organism evidence="4 5">
    <name type="scientific">Pyrenophora tritici-repentis</name>
    <dbReference type="NCBI Taxonomy" id="45151"/>
    <lineage>
        <taxon>Eukaryota</taxon>
        <taxon>Fungi</taxon>
        <taxon>Dikarya</taxon>
        <taxon>Ascomycota</taxon>
        <taxon>Pezizomycotina</taxon>
        <taxon>Dothideomycetes</taxon>
        <taxon>Pleosporomycetidae</taxon>
        <taxon>Pleosporales</taxon>
        <taxon>Pleosporineae</taxon>
        <taxon>Pleosporaceae</taxon>
        <taxon>Pyrenophora</taxon>
    </lineage>
</organism>
<evidence type="ECO:0000313" key="4">
    <source>
        <dbReference type="EMBL" id="KAI1510774.1"/>
    </source>
</evidence>
<evidence type="ECO:0000313" key="5">
    <source>
        <dbReference type="Proteomes" id="UP000249757"/>
    </source>
</evidence>
<dbReference type="EMBL" id="NRDI02000016">
    <property type="protein sequence ID" value="KAI1510774.1"/>
    <property type="molecule type" value="Genomic_DNA"/>
</dbReference>
<dbReference type="AlphaFoldDB" id="A0A2W1FL01"/>
<reference evidence="5" key="4">
    <citation type="journal article" date="2022" name="Microb. Genom.">
        <title>A global pangenome for the wheat fungal pathogen Pyrenophora tritici-repentis and prediction of effector protein structural homology.</title>
        <authorList>
            <person name="Moolhuijzen P.M."/>
            <person name="See P.T."/>
            <person name="Shi G."/>
            <person name="Powell H.R."/>
            <person name="Cockram J."/>
            <person name="Jorgensen L.N."/>
            <person name="Benslimane H."/>
            <person name="Strelkov S.E."/>
            <person name="Turner J."/>
            <person name="Liu Z."/>
            <person name="Moffat C.S."/>
        </authorList>
    </citation>
    <scope>NUCLEOTIDE SEQUENCE [LARGE SCALE GENOMIC DNA]</scope>
</reference>
<evidence type="ECO:0000256" key="2">
    <source>
        <dbReference type="SAM" id="SignalP"/>
    </source>
</evidence>
<name>A0A2W1FL01_9PLEO</name>
<feature type="compositionally biased region" description="Polar residues" evidence="1">
    <location>
        <begin position="184"/>
        <end position="221"/>
    </location>
</feature>
<evidence type="ECO:0000256" key="1">
    <source>
        <dbReference type="SAM" id="MobiDB-lite"/>
    </source>
</evidence>
<feature type="signal peptide" evidence="2">
    <location>
        <begin position="1"/>
        <end position="17"/>
    </location>
</feature>
<reference evidence="4" key="2">
    <citation type="submission" date="2021-05" db="EMBL/GenBank/DDBJ databases">
        <authorList>
            <person name="Moolhuijzen P.M."/>
            <person name="Moffat C.S."/>
        </authorList>
    </citation>
    <scope>NUCLEOTIDE SEQUENCE</scope>
    <source>
        <strain evidence="4">86-124</strain>
    </source>
</reference>
<sequence length="252" mass="24930">MRFTLLVLATAASLASAQEARIPLGYECNVKSTPCAFGASCYTANLTRTPICGNSQAPCTSDEQCAYNACVQGACSGFKPGASPSPTAETSKFQGALPAPSPTIVAPAGSLPLGAQCNPFVKPDQCKNAQCWASNMMAIATCGGFNAQCTSDDQCNLVTCRNGLCSGGYKPSTSGAANATTATMPPQSGASSLPTVNGTIPTANGTTNGTIPASRSATPTATGAPEFPGAASANYAAGGLLALVAGAVALAL</sequence>
<dbReference type="Proteomes" id="UP000245464">
    <property type="component" value="Chromosome 4"/>
</dbReference>
<feature type="chain" id="PRO_5042701098" evidence="2">
    <location>
        <begin position="18"/>
        <end position="252"/>
    </location>
</feature>
<dbReference type="OMA" id="GANCYAT"/>
<feature type="region of interest" description="Disordered" evidence="1">
    <location>
        <begin position="178"/>
        <end position="225"/>
    </location>
</feature>
<reference evidence="3" key="1">
    <citation type="journal article" date="2018" name="BMC Genomics">
        <title>Comparative genomics of the wheat fungal pathogen Pyrenophora tritici-repentis reveals chromosomal variations and genome plasticity.</title>
        <authorList>
            <person name="Moolhuijzen P."/>
            <person name="See P.T."/>
            <person name="Hane J.K."/>
            <person name="Shi G."/>
            <person name="Liu Z."/>
            <person name="Oliver R.P."/>
            <person name="Moffat C.S."/>
        </authorList>
    </citation>
    <scope>NUCLEOTIDE SEQUENCE [LARGE SCALE GENOMIC DNA]</scope>
    <source>
        <strain evidence="3">M4</strain>
    </source>
</reference>
<evidence type="ECO:0000313" key="3">
    <source>
        <dbReference type="EMBL" id="KAF7571291.1"/>
    </source>
</evidence>
<proteinExistence type="predicted"/>
<accession>A0A2W1FL01</accession>
<dbReference type="EMBL" id="NQIK02000004">
    <property type="protein sequence ID" value="KAF7571291.1"/>
    <property type="molecule type" value="Genomic_DNA"/>
</dbReference>
<gene>
    <name evidence="4" type="ORF">Ptr86124_010579</name>
    <name evidence="3" type="ORF">PtrM4_087910</name>
</gene>
<keyword evidence="2" id="KW-0732">Signal</keyword>
<dbReference type="Proteomes" id="UP000249757">
    <property type="component" value="Unassembled WGS sequence"/>
</dbReference>
<keyword evidence="5" id="KW-1185">Reference proteome</keyword>
<reference evidence="4" key="3">
    <citation type="journal article" date="2022" name="bioRxiv">
        <title>A global pangenome for the wheat fungal pathogen Pyrenophora tritici-repentis and prediction of effector protein structural homology.</title>
        <authorList>
            <person name="Moolhuijzen P."/>
            <person name="See P.T."/>
            <person name="Shi G."/>
            <person name="Powell H.R."/>
            <person name="Cockram J."/>
            <person name="Jorgensen L.N."/>
            <person name="Benslimane H."/>
            <person name="Strelkov S.E."/>
            <person name="Turner J."/>
            <person name="Liu Z."/>
            <person name="Moffat C.S."/>
        </authorList>
    </citation>
    <scope>NUCLEOTIDE SEQUENCE</scope>
    <source>
        <strain evidence="4">86-124</strain>
    </source>
</reference>
<comment type="caution">
    <text evidence="4">The sequence shown here is derived from an EMBL/GenBank/DDBJ whole genome shotgun (WGS) entry which is preliminary data.</text>
</comment>